<proteinExistence type="predicted"/>
<evidence type="ECO:0000313" key="2">
    <source>
        <dbReference type="Proteomes" id="UP000799324"/>
    </source>
</evidence>
<dbReference type="EMBL" id="MU004534">
    <property type="protein sequence ID" value="KAF2648523.1"/>
    <property type="molecule type" value="Genomic_DNA"/>
</dbReference>
<name>A0A6A6SPH9_9PLEO</name>
<reference evidence="1" key="1">
    <citation type="journal article" date="2020" name="Stud. Mycol.">
        <title>101 Dothideomycetes genomes: a test case for predicting lifestyles and emergence of pathogens.</title>
        <authorList>
            <person name="Haridas S."/>
            <person name="Albert R."/>
            <person name="Binder M."/>
            <person name="Bloem J."/>
            <person name="Labutti K."/>
            <person name="Salamov A."/>
            <person name="Andreopoulos B."/>
            <person name="Baker S."/>
            <person name="Barry K."/>
            <person name="Bills G."/>
            <person name="Bluhm B."/>
            <person name="Cannon C."/>
            <person name="Castanera R."/>
            <person name="Culley D."/>
            <person name="Daum C."/>
            <person name="Ezra D."/>
            <person name="Gonzalez J."/>
            <person name="Henrissat B."/>
            <person name="Kuo A."/>
            <person name="Liang C."/>
            <person name="Lipzen A."/>
            <person name="Lutzoni F."/>
            <person name="Magnuson J."/>
            <person name="Mondo S."/>
            <person name="Nolan M."/>
            <person name="Ohm R."/>
            <person name="Pangilinan J."/>
            <person name="Park H.-J."/>
            <person name="Ramirez L."/>
            <person name="Alfaro M."/>
            <person name="Sun H."/>
            <person name="Tritt A."/>
            <person name="Yoshinaga Y."/>
            <person name="Zwiers L.-H."/>
            <person name="Turgeon B."/>
            <person name="Goodwin S."/>
            <person name="Spatafora J."/>
            <person name="Crous P."/>
            <person name="Grigoriev I."/>
        </authorList>
    </citation>
    <scope>NUCLEOTIDE SEQUENCE</scope>
    <source>
        <strain evidence="1">CBS 122681</strain>
    </source>
</reference>
<accession>A0A6A6SPH9</accession>
<evidence type="ECO:0000313" key="1">
    <source>
        <dbReference type="EMBL" id="KAF2648523.1"/>
    </source>
</evidence>
<protein>
    <submittedName>
        <fullName evidence="1">Uncharacterized protein</fullName>
    </submittedName>
</protein>
<gene>
    <name evidence="1" type="ORF">K491DRAFT_557642</name>
</gene>
<dbReference type="AlphaFoldDB" id="A0A6A6SPH9"/>
<organism evidence="1 2">
    <name type="scientific">Lophiostoma macrostomum CBS 122681</name>
    <dbReference type="NCBI Taxonomy" id="1314788"/>
    <lineage>
        <taxon>Eukaryota</taxon>
        <taxon>Fungi</taxon>
        <taxon>Dikarya</taxon>
        <taxon>Ascomycota</taxon>
        <taxon>Pezizomycotina</taxon>
        <taxon>Dothideomycetes</taxon>
        <taxon>Pleosporomycetidae</taxon>
        <taxon>Pleosporales</taxon>
        <taxon>Lophiostomataceae</taxon>
        <taxon>Lophiostoma</taxon>
    </lineage>
</organism>
<feature type="non-terminal residue" evidence="1">
    <location>
        <position position="1"/>
    </location>
</feature>
<dbReference type="Proteomes" id="UP000799324">
    <property type="component" value="Unassembled WGS sequence"/>
</dbReference>
<feature type="non-terminal residue" evidence="1">
    <location>
        <position position="162"/>
    </location>
</feature>
<dbReference type="OrthoDB" id="194358at2759"/>
<keyword evidence="2" id="KW-1185">Reference proteome</keyword>
<sequence length="162" mass="18544">TTSATLDNPLSGSTPFSLIFKAMKASGFPTFDQMATTYYTGNFARSSATHEMQRRSRIRHLRVLLIAIKTKSKSWGPREQRAWTEEVIDAGEEIHATEVRRLLVRMRDDEMDDMMTQRNNLDLQEDFFQEHLPDLWALLNQIAATSGLEQPYASRVVLSALH</sequence>